<dbReference type="Pfam" id="PF16901">
    <property type="entry name" value="DAO_C"/>
    <property type="match status" value="1"/>
</dbReference>
<feature type="domain" description="Alpha-glycerophosphate oxidase C-terminal" evidence="6">
    <location>
        <begin position="2"/>
        <end position="43"/>
    </location>
</feature>
<proteinExistence type="predicted"/>
<dbReference type="PANTHER" id="PTHR11985:SF15">
    <property type="entry name" value="GLYCEROL-3-PHOSPHATE DEHYDROGENASE, MITOCHONDRIAL"/>
    <property type="match status" value="1"/>
</dbReference>
<keyword evidence="4" id="KW-0560">Oxidoreductase</keyword>
<dbReference type="GO" id="GO:0005739">
    <property type="term" value="C:mitochondrion"/>
    <property type="evidence" value="ECO:0007669"/>
    <property type="project" value="TreeGrafter"/>
</dbReference>
<evidence type="ECO:0000313" key="7">
    <source>
        <dbReference type="EMBL" id="KIM23464.1"/>
    </source>
</evidence>
<dbReference type="EC" id="1.1.5.3" evidence="1"/>
<protein>
    <recommendedName>
        <fullName evidence="1">glycerol-3-phosphate dehydrogenase</fullName>
        <ecNumber evidence="1">1.1.5.3</ecNumber>
    </recommendedName>
</protein>
<dbReference type="STRING" id="933852.A0A0C3ATX8"/>
<dbReference type="Proteomes" id="UP000054097">
    <property type="component" value="Unassembled WGS sequence"/>
</dbReference>
<organism evidence="7 8">
    <name type="scientific">Serendipita vermifera MAFF 305830</name>
    <dbReference type="NCBI Taxonomy" id="933852"/>
    <lineage>
        <taxon>Eukaryota</taxon>
        <taxon>Fungi</taxon>
        <taxon>Dikarya</taxon>
        <taxon>Basidiomycota</taxon>
        <taxon>Agaricomycotina</taxon>
        <taxon>Agaricomycetes</taxon>
        <taxon>Sebacinales</taxon>
        <taxon>Serendipitaceae</taxon>
        <taxon>Serendipita</taxon>
    </lineage>
</organism>
<accession>A0A0C3ATX8</accession>
<dbReference type="EMBL" id="KN824336">
    <property type="protein sequence ID" value="KIM23464.1"/>
    <property type="molecule type" value="Genomic_DNA"/>
</dbReference>
<feature type="region of interest" description="Disordered" evidence="5">
    <location>
        <begin position="194"/>
        <end position="221"/>
    </location>
</feature>
<evidence type="ECO:0000256" key="2">
    <source>
        <dbReference type="ARBA" id="ARBA00022630"/>
    </source>
</evidence>
<evidence type="ECO:0000256" key="5">
    <source>
        <dbReference type="SAM" id="MobiDB-lite"/>
    </source>
</evidence>
<sequence length="221" mass="24460">MSAIDFLARRSRLTFLNSNAALDALPRVVEIMGDELGWSKARRNKEIRDAEIFMESMGVPFGSRRYRVGWREWIGAWAVWAGRIARGANGAALDDEVIAGAVRHTASISRAQFEPGEIDRLKASFSRRTPAPSASKETKWLSQEDVKALVTEKVSLGWLTETDVDGVINEVTKGREVVSQEEFIHVCATLKDLALSPPPSRKGTKRADRRRIPVEKSGGGV</sequence>
<keyword evidence="2" id="KW-0285">Flavoprotein</keyword>
<dbReference type="AlphaFoldDB" id="A0A0C3ATX8"/>
<name>A0A0C3ATX8_SERVB</name>
<dbReference type="HOGENOM" id="CLU_1251347_0_0_1"/>
<dbReference type="InterPro" id="IPR038299">
    <property type="entry name" value="DAO_C_sf"/>
</dbReference>
<dbReference type="GO" id="GO:0004368">
    <property type="term" value="F:glycerol-3-phosphate dehydrogenase (quinone) activity"/>
    <property type="evidence" value="ECO:0007669"/>
    <property type="project" value="UniProtKB-EC"/>
</dbReference>
<dbReference type="PANTHER" id="PTHR11985">
    <property type="entry name" value="GLYCEROL-3-PHOSPHATE DEHYDROGENASE"/>
    <property type="match status" value="1"/>
</dbReference>
<evidence type="ECO:0000256" key="1">
    <source>
        <dbReference type="ARBA" id="ARBA00013029"/>
    </source>
</evidence>
<dbReference type="GO" id="GO:0006072">
    <property type="term" value="P:glycerol-3-phosphate metabolic process"/>
    <property type="evidence" value="ECO:0007669"/>
    <property type="project" value="InterPro"/>
</dbReference>
<reference evidence="7 8" key="1">
    <citation type="submission" date="2014-04" db="EMBL/GenBank/DDBJ databases">
        <authorList>
            <consortium name="DOE Joint Genome Institute"/>
            <person name="Kuo A."/>
            <person name="Zuccaro A."/>
            <person name="Kohler A."/>
            <person name="Nagy L.G."/>
            <person name="Floudas D."/>
            <person name="Copeland A."/>
            <person name="Barry K.W."/>
            <person name="Cichocki N."/>
            <person name="Veneault-Fourrey C."/>
            <person name="LaButti K."/>
            <person name="Lindquist E.A."/>
            <person name="Lipzen A."/>
            <person name="Lundell T."/>
            <person name="Morin E."/>
            <person name="Murat C."/>
            <person name="Sun H."/>
            <person name="Tunlid A."/>
            <person name="Henrissat B."/>
            <person name="Grigoriev I.V."/>
            <person name="Hibbett D.S."/>
            <person name="Martin F."/>
            <person name="Nordberg H.P."/>
            <person name="Cantor M.N."/>
            <person name="Hua S.X."/>
        </authorList>
    </citation>
    <scope>NUCLEOTIDE SEQUENCE [LARGE SCALE GENOMIC DNA]</scope>
    <source>
        <strain evidence="7 8">MAFF 305830</strain>
    </source>
</reference>
<evidence type="ECO:0000313" key="8">
    <source>
        <dbReference type="Proteomes" id="UP000054097"/>
    </source>
</evidence>
<dbReference type="Gene3D" id="1.10.8.870">
    <property type="entry name" value="Alpha-glycerophosphate oxidase, cap domain"/>
    <property type="match status" value="1"/>
</dbReference>
<dbReference type="InterPro" id="IPR031656">
    <property type="entry name" value="DAO_C"/>
</dbReference>
<dbReference type="OrthoDB" id="3251687at2759"/>
<keyword evidence="3" id="KW-0274">FAD</keyword>
<evidence type="ECO:0000256" key="3">
    <source>
        <dbReference type="ARBA" id="ARBA00022827"/>
    </source>
</evidence>
<evidence type="ECO:0000259" key="6">
    <source>
        <dbReference type="Pfam" id="PF16901"/>
    </source>
</evidence>
<evidence type="ECO:0000256" key="4">
    <source>
        <dbReference type="ARBA" id="ARBA00023002"/>
    </source>
</evidence>
<gene>
    <name evidence="7" type="ORF">M408DRAFT_11495</name>
</gene>
<keyword evidence="8" id="KW-1185">Reference proteome</keyword>
<reference evidence="8" key="2">
    <citation type="submission" date="2015-01" db="EMBL/GenBank/DDBJ databases">
        <title>Evolutionary Origins and Diversification of the Mycorrhizal Mutualists.</title>
        <authorList>
            <consortium name="DOE Joint Genome Institute"/>
            <consortium name="Mycorrhizal Genomics Consortium"/>
            <person name="Kohler A."/>
            <person name="Kuo A."/>
            <person name="Nagy L.G."/>
            <person name="Floudas D."/>
            <person name="Copeland A."/>
            <person name="Barry K.W."/>
            <person name="Cichocki N."/>
            <person name="Veneault-Fourrey C."/>
            <person name="LaButti K."/>
            <person name="Lindquist E.A."/>
            <person name="Lipzen A."/>
            <person name="Lundell T."/>
            <person name="Morin E."/>
            <person name="Murat C."/>
            <person name="Riley R."/>
            <person name="Ohm R."/>
            <person name="Sun H."/>
            <person name="Tunlid A."/>
            <person name="Henrissat B."/>
            <person name="Grigoriev I.V."/>
            <person name="Hibbett D.S."/>
            <person name="Martin F."/>
        </authorList>
    </citation>
    <scope>NUCLEOTIDE SEQUENCE [LARGE SCALE GENOMIC DNA]</scope>
    <source>
        <strain evidence="8">MAFF 305830</strain>
    </source>
</reference>
<dbReference type="InterPro" id="IPR000447">
    <property type="entry name" value="G3P_DH_FAD-dep"/>
</dbReference>